<feature type="compositionally biased region" description="Basic and acidic residues" evidence="1">
    <location>
        <begin position="197"/>
        <end position="220"/>
    </location>
</feature>
<sequence>MKKLPVIAAVLVLSSPALLLLGVGMIFTPGANASCPTSTSGPSVVGPVPDSLEVTAADGQTSTLNTTQLTHAATIIQTGSQIKGVTRDGLQIALIAALTESTLRMLANTSVYPDSGTYPKDGDPPTMTASACSKYDPKPGGRGPRPHGLHLPSPRILRRTHRPQPPLTPRPTQHPQPANHTQGRSRPSRRGVGLPRPVRELRAGRRTDPDHPPQPRHEPVARTTHPINWNLLSAQDLEAELLELNRWVDWLRHTYHLPASVAPQYWHRHPELVWKLSALHLHWLCAYDPKQNGSAPLG</sequence>
<organism evidence="2 3">
    <name type="scientific">Corynebacterium pygosceleis</name>
    <dbReference type="NCBI Taxonomy" id="2800406"/>
    <lineage>
        <taxon>Bacteria</taxon>
        <taxon>Bacillati</taxon>
        <taxon>Actinomycetota</taxon>
        <taxon>Actinomycetes</taxon>
        <taxon>Mycobacteriales</taxon>
        <taxon>Corynebacteriaceae</taxon>
        <taxon>Corynebacterium</taxon>
    </lineage>
</organism>
<protein>
    <submittedName>
        <fullName evidence="2">Uncharacterized protein</fullName>
    </submittedName>
</protein>
<evidence type="ECO:0000313" key="3">
    <source>
        <dbReference type="Proteomes" id="UP001071478"/>
    </source>
</evidence>
<proteinExistence type="predicted"/>
<accession>A0A9Q4C5R6</accession>
<dbReference type="Proteomes" id="UP001071478">
    <property type="component" value="Unassembled WGS sequence"/>
</dbReference>
<comment type="caution">
    <text evidence="2">The sequence shown here is derived from an EMBL/GenBank/DDBJ whole genome shotgun (WGS) entry which is preliminary data.</text>
</comment>
<dbReference type="RefSeq" id="WP_248167124.1">
    <property type="nucleotide sequence ID" value="NZ_JALNJA010000001.1"/>
</dbReference>
<feature type="region of interest" description="Disordered" evidence="1">
    <location>
        <begin position="110"/>
        <end position="222"/>
    </location>
</feature>
<reference evidence="2" key="1">
    <citation type="submission" date="2022-11" db="EMBL/GenBank/DDBJ databases">
        <title>Corynebacterium sp. isolated from Penguins.</title>
        <authorList>
            <person name="Sedlar K."/>
            <person name="Svec P."/>
        </authorList>
    </citation>
    <scope>NUCLEOTIDE SEQUENCE</scope>
    <source>
        <strain evidence="2">P7374</strain>
    </source>
</reference>
<evidence type="ECO:0000313" key="2">
    <source>
        <dbReference type="EMBL" id="MCX7467504.1"/>
    </source>
</evidence>
<dbReference type="EMBL" id="JAPMKU010000001">
    <property type="protein sequence ID" value="MCX7467504.1"/>
    <property type="molecule type" value="Genomic_DNA"/>
</dbReference>
<gene>
    <name evidence="2" type="ORF">OS129_01225</name>
</gene>
<evidence type="ECO:0000256" key="1">
    <source>
        <dbReference type="SAM" id="MobiDB-lite"/>
    </source>
</evidence>
<dbReference type="AlphaFoldDB" id="A0A9Q4C5R6"/>
<name>A0A9Q4C5R6_9CORY</name>
<feature type="compositionally biased region" description="Pro residues" evidence="1">
    <location>
        <begin position="163"/>
        <end position="174"/>
    </location>
</feature>